<gene>
    <name evidence="3" type="ORF">RRG08_027764</name>
</gene>
<dbReference type="Proteomes" id="UP001283361">
    <property type="component" value="Unassembled WGS sequence"/>
</dbReference>
<comment type="caution">
    <text evidence="3">The sequence shown here is derived from an EMBL/GenBank/DDBJ whole genome shotgun (WGS) entry which is preliminary data.</text>
</comment>
<proteinExistence type="predicted"/>
<keyword evidence="4" id="KW-1185">Reference proteome</keyword>
<evidence type="ECO:0000313" key="4">
    <source>
        <dbReference type="Proteomes" id="UP001283361"/>
    </source>
</evidence>
<protein>
    <submittedName>
        <fullName evidence="3">Uncharacterized protein</fullName>
    </submittedName>
</protein>
<keyword evidence="2" id="KW-0812">Transmembrane</keyword>
<evidence type="ECO:0000313" key="3">
    <source>
        <dbReference type="EMBL" id="KAK3765123.1"/>
    </source>
</evidence>
<organism evidence="3 4">
    <name type="scientific">Elysia crispata</name>
    <name type="common">lettuce slug</name>
    <dbReference type="NCBI Taxonomy" id="231223"/>
    <lineage>
        <taxon>Eukaryota</taxon>
        <taxon>Metazoa</taxon>
        <taxon>Spiralia</taxon>
        <taxon>Lophotrochozoa</taxon>
        <taxon>Mollusca</taxon>
        <taxon>Gastropoda</taxon>
        <taxon>Heterobranchia</taxon>
        <taxon>Euthyneura</taxon>
        <taxon>Panpulmonata</taxon>
        <taxon>Sacoglossa</taxon>
        <taxon>Placobranchoidea</taxon>
        <taxon>Plakobranchidae</taxon>
        <taxon>Elysia</taxon>
    </lineage>
</organism>
<feature type="region of interest" description="Disordered" evidence="1">
    <location>
        <begin position="1"/>
        <end position="22"/>
    </location>
</feature>
<feature type="transmembrane region" description="Helical" evidence="2">
    <location>
        <begin position="78"/>
        <end position="103"/>
    </location>
</feature>
<sequence>MQEPEHQVNKLSSHSARKPKGDDWVLWEERPHTDPHDWVQDQFNVFDALVWSYRLWVSNIDASHTSARWSRVFQRPNILLIVIASVPAALTPWKQIAVLIGWAPFR</sequence>
<evidence type="ECO:0000256" key="2">
    <source>
        <dbReference type="SAM" id="Phobius"/>
    </source>
</evidence>
<reference evidence="3" key="1">
    <citation type="journal article" date="2023" name="G3 (Bethesda)">
        <title>A reference genome for the long-term kleptoplast-retaining sea slug Elysia crispata morphotype clarki.</title>
        <authorList>
            <person name="Eastman K.E."/>
            <person name="Pendleton A.L."/>
            <person name="Shaikh M.A."/>
            <person name="Suttiyut T."/>
            <person name="Ogas R."/>
            <person name="Tomko P."/>
            <person name="Gavelis G."/>
            <person name="Widhalm J.R."/>
            <person name="Wisecaver J.H."/>
        </authorList>
    </citation>
    <scope>NUCLEOTIDE SEQUENCE</scope>
    <source>
        <strain evidence="3">ECLA1</strain>
    </source>
</reference>
<accession>A0AAE0Z974</accession>
<evidence type="ECO:0000256" key="1">
    <source>
        <dbReference type="SAM" id="MobiDB-lite"/>
    </source>
</evidence>
<keyword evidence="2" id="KW-0472">Membrane</keyword>
<dbReference type="EMBL" id="JAWDGP010004345">
    <property type="protein sequence ID" value="KAK3765123.1"/>
    <property type="molecule type" value="Genomic_DNA"/>
</dbReference>
<keyword evidence="2" id="KW-1133">Transmembrane helix</keyword>
<name>A0AAE0Z974_9GAST</name>
<dbReference type="AlphaFoldDB" id="A0AAE0Z974"/>